<keyword evidence="3" id="KW-0813">Transport</keyword>
<evidence type="ECO:0000259" key="8">
    <source>
        <dbReference type="Pfam" id="PF02108"/>
    </source>
</evidence>
<protein>
    <submittedName>
        <fullName evidence="9">Flagellar assembly protein FliH/Type III secretion system HrpE</fullName>
    </submittedName>
</protein>
<keyword evidence="9" id="KW-0282">Flagellum</keyword>
<feature type="region of interest" description="Disordered" evidence="7">
    <location>
        <begin position="24"/>
        <end position="51"/>
    </location>
</feature>
<feature type="domain" description="Flagellar assembly protein FliH/Type III secretion system HrpE" evidence="8">
    <location>
        <begin position="146"/>
        <end position="270"/>
    </location>
</feature>
<reference evidence="9 10" key="1">
    <citation type="journal article" date="2010" name="Stand. Genomic Sci.">
        <title>Non-contiguous finished genome sequence of Aminomonas paucivorans type strain (GLU-3).</title>
        <authorList>
            <person name="Pitluck S."/>
            <person name="Yasawong M."/>
            <person name="Held B."/>
            <person name="Lapidus A."/>
            <person name="Nolan M."/>
            <person name="Copeland A."/>
            <person name="Lucas S."/>
            <person name="Del Rio T.G."/>
            <person name="Tice H."/>
            <person name="Cheng J.F."/>
            <person name="Chertkov O."/>
            <person name="Goodwin L."/>
            <person name="Tapia R."/>
            <person name="Han C."/>
            <person name="Liolios K."/>
            <person name="Ivanova N."/>
            <person name="Mavromatis K."/>
            <person name="Ovchinnikova G."/>
            <person name="Pati A."/>
            <person name="Chen A."/>
            <person name="Palaniappan K."/>
            <person name="Land M."/>
            <person name="Hauser L."/>
            <person name="Chang Y.J."/>
            <person name="Jeffries C.D."/>
            <person name="Pukall R."/>
            <person name="Spring S."/>
            <person name="Rohde M."/>
            <person name="Sikorski J."/>
            <person name="Goker M."/>
            <person name="Woyke T."/>
            <person name="Bristow J."/>
            <person name="Eisen J.A."/>
            <person name="Markowitz V."/>
            <person name="Hugenholtz P."/>
            <person name="Kyrpides N.C."/>
            <person name="Klenk H.P."/>
        </authorList>
    </citation>
    <scope>NUCLEOTIDE SEQUENCE [LARGE SCALE GENOMIC DNA]</scope>
    <source>
        <strain evidence="9 10">DSM 12260</strain>
    </source>
</reference>
<keyword evidence="6" id="KW-1006">Bacterial flagellum protein export</keyword>
<accession>E3CVS3</accession>
<evidence type="ECO:0000256" key="6">
    <source>
        <dbReference type="ARBA" id="ARBA00023225"/>
    </source>
</evidence>
<dbReference type="AlphaFoldDB" id="E3CVS3"/>
<evidence type="ECO:0000313" key="10">
    <source>
        <dbReference type="Proteomes" id="UP000005096"/>
    </source>
</evidence>
<evidence type="ECO:0000256" key="2">
    <source>
        <dbReference type="ARBA" id="ARBA00006602"/>
    </source>
</evidence>
<dbReference type="RefSeq" id="WP_006300442.1">
    <property type="nucleotide sequence ID" value="NZ_CM001022.1"/>
</dbReference>
<evidence type="ECO:0000256" key="7">
    <source>
        <dbReference type="SAM" id="MobiDB-lite"/>
    </source>
</evidence>
<dbReference type="Proteomes" id="UP000005096">
    <property type="component" value="Chromosome"/>
</dbReference>
<sequence length="291" mass="32814">MSSASQHRLFRAVRVLPEVVRIGQGAAEPPAPAEKEPSPSSAVSPETAELERLGARVRELESETSLLRERAKGLEAEMLQRQRHQEEERAAWLEQAQRETQEAREQVLREAREEGFRQGNDEGRTVAETDLREAYQNRFEGLVSLLEKVHGDLSASRERLLALQEPEMVRLWESLLSRMLFAQVTLDQGVLSRVLLEVLGRISDRERILVYLNPRDLKGVDSLRESLTDVLRGAKHVEFSGDEHVDPGSCLVETNLGVYDARWRTQLEQIASQVEHLLVEGAAEDDVPAGD</sequence>
<comment type="function">
    <text evidence="1">Needed for flagellar regrowth and assembly.</text>
</comment>
<dbReference type="HOGENOM" id="CLU_083813_0_0_0"/>
<name>E3CVS3_9BACT</name>
<dbReference type="GO" id="GO:0005829">
    <property type="term" value="C:cytosol"/>
    <property type="evidence" value="ECO:0007669"/>
    <property type="project" value="TreeGrafter"/>
</dbReference>
<keyword evidence="9" id="KW-0966">Cell projection</keyword>
<comment type="similarity">
    <text evidence="2">Belongs to the FliH family.</text>
</comment>
<proteinExistence type="inferred from homology"/>
<dbReference type="InterPro" id="IPR018035">
    <property type="entry name" value="Flagellar_FliH/T3SS_HrpE"/>
</dbReference>
<dbReference type="Pfam" id="PF02108">
    <property type="entry name" value="FliH"/>
    <property type="match status" value="1"/>
</dbReference>
<evidence type="ECO:0000313" key="9">
    <source>
        <dbReference type="EMBL" id="EFQ23274.1"/>
    </source>
</evidence>
<keyword evidence="5" id="KW-0653">Protein transport</keyword>
<evidence type="ECO:0000256" key="5">
    <source>
        <dbReference type="ARBA" id="ARBA00022927"/>
    </source>
</evidence>
<dbReference type="GO" id="GO:0044781">
    <property type="term" value="P:bacterial-type flagellum organization"/>
    <property type="evidence" value="ECO:0007669"/>
    <property type="project" value="UniProtKB-KW"/>
</dbReference>
<dbReference type="STRING" id="584708.Apau_0846"/>
<dbReference type="PANTHER" id="PTHR34982:SF1">
    <property type="entry name" value="FLAGELLAR ASSEMBLY PROTEIN FLIH"/>
    <property type="match status" value="1"/>
</dbReference>
<dbReference type="PaxDb" id="584708-Apau_0846"/>
<feature type="compositionally biased region" description="Low complexity" evidence="7">
    <location>
        <begin position="38"/>
        <end position="47"/>
    </location>
</feature>
<gene>
    <name evidence="9" type="ORF">Apau_0846</name>
</gene>
<organism evidence="9 10">
    <name type="scientific">Aminomonas paucivorans DSM 12260</name>
    <dbReference type="NCBI Taxonomy" id="584708"/>
    <lineage>
        <taxon>Bacteria</taxon>
        <taxon>Thermotogati</taxon>
        <taxon>Synergistota</taxon>
        <taxon>Synergistia</taxon>
        <taxon>Synergistales</taxon>
        <taxon>Synergistaceae</taxon>
        <taxon>Aminomonas</taxon>
    </lineage>
</organism>
<dbReference type="GO" id="GO:0015031">
    <property type="term" value="P:protein transport"/>
    <property type="evidence" value="ECO:0007669"/>
    <property type="project" value="UniProtKB-KW"/>
</dbReference>
<dbReference type="OrthoDB" id="5013at2"/>
<keyword evidence="9" id="KW-0969">Cilium</keyword>
<dbReference type="eggNOG" id="COG1317">
    <property type="taxonomic scope" value="Bacteria"/>
</dbReference>
<dbReference type="InterPro" id="IPR051472">
    <property type="entry name" value="T3SS_Stator/FliH"/>
</dbReference>
<evidence type="ECO:0000256" key="4">
    <source>
        <dbReference type="ARBA" id="ARBA00022795"/>
    </source>
</evidence>
<evidence type="ECO:0000256" key="1">
    <source>
        <dbReference type="ARBA" id="ARBA00003041"/>
    </source>
</evidence>
<dbReference type="EMBL" id="CM001022">
    <property type="protein sequence ID" value="EFQ23274.1"/>
    <property type="molecule type" value="Genomic_DNA"/>
</dbReference>
<keyword evidence="4" id="KW-1005">Bacterial flagellum biogenesis</keyword>
<evidence type="ECO:0000256" key="3">
    <source>
        <dbReference type="ARBA" id="ARBA00022448"/>
    </source>
</evidence>
<dbReference type="PANTHER" id="PTHR34982">
    <property type="entry name" value="YOP PROTEINS TRANSLOCATION PROTEIN L"/>
    <property type="match status" value="1"/>
</dbReference>
<keyword evidence="10" id="KW-1185">Reference proteome</keyword>